<name>A0A9X2JP05_9RHOB</name>
<dbReference type="InterPro" id="IPR002525">
    <property type="entry name" value="Transp_IS110-like_N"/>
</dbReference>
<dbReference type="RefSeq" id="WP_253331012.1">
    <property type="nucleotide sequence ID" value="NZ_JAMYXC010000102.1"/>
</dbReference>
<dbReference type="GO" id="GO:0004803">
    <property type="term" value="F:transposase activity"/>
    <property type="evidence" value="ECO:0007669"/>
    <property type="project" value="InterPro"/>
</dbReference>
<comment type="caution">
    <text evidence="4">The sequence shown here is derived from an EMBL/GenBank/DDBJ whole genome shotgun (WGS) entry which is preliminary data.</text>
</comment>
<reference evidence="4" key="1">
    <citation type="submission" date="2022-06" db="EMBL/GenBank/DDBJ databases">
        <title>Limimaricola sediminis sp. nov., isolated from an intertidal sediment.</title>
        <authorList>
            <person name="Shao X."/>
        </authorList>
    </citation>
    <scope>NUCLEOTIDE SEQUENCE</scope>
    <source>
        <strain evidence="4">ASW11-118</strain>
    </source>
</reference>
<dbReference type="PANTHER" id="PTHR33055:SF3">
    <property type="entry name" value="PUTATIVE TRANSPOSASE FOR IS117-RELATED"/>
    <property type="match status" value="1"/>
</dbReference>
<evidence type="ECO:0000313" key="5">
    <source>
        <dbReference type="Proteomes" id="UP001139477"/>
    </source>
</evidence>
<dbReference type="EMBL" id="JAMYXC010000102">
    <property type="protein sequence ID" value="MCP1168239.1"/>
    <property type="molecule type" value="Genomic_DNA"/>
</dbReference>
<dbReference type="Pfam" id="PF01548">
    <property type="entry name" value="DEDD_Tnp_IS110"/>
    <property type="match status" value="1"/>
</dbReference>
<sequence length="253" mass="28020">KNDANDAEAIVEAAMRPSMRTVPVKSSEQQSLAMLFRTRELLVMQRTQLVNALRAHLAEHGVIVPGGRRSVDPFIRALEDTANNLPSSVREVGNLYLDRLARAASEIAALERRIEEHSRMHEVAQRLRTIPGVGPVAAMAIKAFAPALETFQRGRDFSAGLVPRQHSSGGKQRLGRTTKMGQRDIRRLLISGAMSIIHWKGRNGGKPGSWLARMLPNKPRMVIAIALANKLARIVWAVMTRKEVYRDPEGAVC</sequence>
<gene>
    <name evidence="4" type="ORF">NHG85_06825</name>
</gene>
<evidence type="ECO:0000313" key="4">
    <source>
        <dbReference type="EMBL" id="MCP1168239.1"/>
    </source>
</evidence>
<dbReference type="InterPro" id="IPR003346">
    <property type="entry name" value="Transposase_20"/>
</dbReference>
<keyword evidence="5" id="KW-1185">Reference proteome</keyword>
<evidence type="ECO:0000256" key="1">
    <source>
        <dbReference type="SAM" id="Coils"/>
    </source>
</evidence>
<feature type="domain" description="Transposase IS116/IS110/IS902 C-terminal" evidence="3">
    <location>
        <begin position="124"/>
        <end position="200"/>
    </location>
</feature>
<keyword evidence="1" id="KW-0175">Coiled coil</keyword>
<dbReference type="NCBIfam" id="NF033542">
    <property type="entry name" value="transpos_IS110"/>
    <property type="match status" value="1"/>
</dbReference>
<dbReference type="GO" id="GO:0003677">
    <property type="term" value="F:DNA binding"/>
    <property type="evidence" value="ECO:0007669"/>
    <property type="project" value="InterPro"/>
</dbReference>
<proteinExistence type="predicted"/>
<dbReference type="AlphaFoldDB" id="A0A9X2JP05"/>
<dbReference type="InterPro" id="IPR047650">
    <property type="entry name" value="Transpos_IS110"/>
</dbReference>
<dbReference type="Proteomes" id="UP001139477">
    <property type="component" value="Unassembled WGS sequence"/>
</dbReference>
<organism evidence="4 5">
    <name type="scientific">Limimaricola litoreus</name>
    <dbReference type="NCBI Taxonomy" id="2955316"/>
    <lineage>
        <taxon>Bacteria</taxon>
        <taxon>Pseudomonadati</taxon>
        <taxon>Pseudomonadota</taxon>
        <taxon>Alphaproteobacteria</taxon>
        <taxon>Rhodobacterales</taxon>
        <taxon>Paracoccaceae</taxon>
        <taxon>Limimaricola</taxon>
    </lineage>
</organism>
<dbReference type="Pfam" id="PF02371">
    <property type="entry name" value="Transposase_20"/>
    <property type="match status" value="1"/>
</dbReference>
<dbReference type="PANTHER" id="PTHR33055">
    <property type="entry name" value="TRANSPOSASE FOR INSERTION SEQUENCE ELEMENT IS1111A"/>
    <property type="match status" value="1"/>
</dbReference>
<dbReference type="GO" id="GO:0006313">
    <property type="term" value="P:DNA transposition"/>
    <property type="evidence" value="ECO:0007669"/>
    <property type="project" value="InterPro"/>
</dbReference>
<feature type="non-terminal residue" evidence="4">
    <location>
        <position position="1"/>
    </location>
</feature>
<feature type="coiled-coil region" evidence="1">
    <location>
        <begin position="100"/>
        <end position="127"/>
    </location>
</feature>
<accession>A0A9X2JP05</accession>
<feature type="domain" description="Transposase IS110-like N-terminal" evidence="2">
    <location>
        <begin position="1"/>
        <end position="59"/>
    </location>
</feature>
<protein>
    <submittedName>
        <fullName evidence="4">IS110 family transposase</fullName>
    </submittedName>
</protein>
<evidence type="ECO:0000259" key="2">
    <source>
        <dbReference type="Pfam" id="PF01548"/>
    </source>
</evidence>
<evidence type="ECO:0000259" key="3">
    <source>
        <dbReference type="Pfam" id="PF02371"/>
    </source>
</evidence>